<evidence type="ECO:0000313" key="2">
    <source>
        <dbReference type="Proteomes" id="UP001159363"/>
    </source>
</evidence>
<evidence type="ECO:0000313" key="1">
    <source>
        <dbReference type="EMBL" id="KAJ8884342.1"/>
    </source>
</evidence>
<accession>A0ABQ9HJ26</accession>
<gene>
    <name evidence="1" type="ORF">PR048_016199</name>
</gene>
<dbReference type="Proteomes" id="UP001159363">
    <property type="component" value="Chromosome 4"/>
</dbReference>
<proteinExistence type="predicted"/>
<comment type="caution">
    <text evidence="1">The sequence shown here is derived from an EMBL/GenBank/DDBJ whole genome shotgun (WGS) entry which is preliminary data.</text>
</comment>
<name>A0ABQ9HJ26_9NEOP</name>
<protein>
    <submittedName>
        <fullName evidence="1">Uncharacterized protein</fullName>
    </submittedName>
</protein>
<dbReference type="PANTHER" id="PTHR47326:SF1">
    <property type="entry name" value="HTH PSQ-TYPE DOMAIN-CONTAINING PROTEIN"/>
    <property type="match status" value="1"/>
</dbReference>
<sequence>MACVWWGGPPVNSERLDNVMRQRFVYSCRADILSIIQPSSPTTIRPLLLCMSLSTTKHTSSVAWTRWLCTLCMKGLCNSTYRCAIYLCEGDVNLDLDHSKVEYADIHFMYGKANCYELEAARLYVKECPHRRRSDRQAFIRIHQRFRENGSFAHHPRPGGPSSMTPDVDEHALERVDVNPGMSITRVAMPDEIILHSQLLYPYHMLHLQVLKSTDFLPILNF</sequence>
<dbReference type="EMBL" id="JARBHB010000005">
    <property type="protein sequence ID" value="KAJ8884342.1"/>
    <property type="molecule type" value="Genomic_DNA"/>
</dbReference>
<keyword evidence="2" id="KW-1185">Reference proteome</keyword>
<reference evidence="1 2" key="1">
    <citation type="submission" date="2023-02" db="EMBL/GenBank/DDBJ databases">
        <title>LHISI_Scaffold_Assembly.</title>
        <authorList>
            <person name="Stuart O.P."/>
            <person name="Cleave R."/>
            <person name="Magrath M.J.L."/>
            <person name="Mikheyev A.S."/>
        </authorList>
    </citation>
    <scope>NUCLEOTIDE SEQUENCE [LARGE SCALE GENOMIC DNA]</scope>
    <source>
        <strain evidence="1">Daus_M_001</strain>
        <tissue evidence="1">Leg muscle</tissue>
    </source>
</reference>
<organism evidence="1 2">
    <name type="scientific">Dryococelus australis</name>
    <dbReference type="NCBI Taxonomy" id="614101"/>
    <lineage>
        <taxon>Eukaryota</taxon>
        <taxon>Metazoa</taxon>
        <taxon>Ecdysozoa</taxon>
        <taxon>Arthropoda</taxon>
        <taxon>Hexapoda</taxon>
        <taxon>Insecta</taxon>
        <taxon>Pterygota</taxon>
        <taxon>Neoptera</taxon>
        <taxon>Polyneoptera</taxon>
        <taxon>Phasmatodea</taxon>
        <taxon>Verophasmatodea</taxon>
        <taxon>Anareolatae</taxon>
        <taxon>Phasmatidae</taxon>
        <taxon>Eurycanthinae</taxon>
        <taxon>Dryococelus</taxon>
    </lineage>
</organism>
<dbReference type="PANTHER" id="PTHR47326">
    <property type="entry name" value="TRANSPOSABLE ELEMENT TC3 TRANSPOSASE-LIKE PROTEIN"/>
    <property type="match status" value="1"/>
</dbReference>